<keyword evidence="2" id="KW-1185">Reference proteome</keyword>
<evidence type="ECO:0000313" key="1">
    <source>
        <dbReference type="EMBL" id="KAK4122254.1"/>
    </source>
</evidence>
<dbReference type="GeneID" id="87829983"/>
<reference evidence="1" key="2">
    <citation type="submission" date="2023-05" db="EMBL/GenBank/DDBJ databases">
        <authorList>
            <consortium name="Lawrence Berkeley National Laboratory"/>
            <person name="Steindorff A."/>
            <person name="Hensen N."/>
            <person name="Bonometti L."/>
            <person name="Westerberg I."/>
            <person name="Brannstrom I.O."/>
            <person name="Guillou S."/>
            <person name="Cros-Aarteil S."/>
            <person name="Calhoun S."/>
            <person name="Haridas S."/>
            <person name="Kuo A."/>
            <person name="Mondo S."/>
            <person name="Pangilinan J."/>
            <person name="Riley R."/>
            <person name="Labutti K."/>
            <person name="Andreopoulos B."/>
            <person name="Lipzen A."/>
            <person name="Chen C."/>
            <person name="Yanf M."/>
            <person name="Daum C."/>
            <person name="Ng V."/>
            <person name="Clum A."/>
            <person name="Ohm R."/>
            <person name="Martin F."/>
            <person name="Silar P."/>
            <person name="Natvig D."/>
            <person name="Lalanne C."/>
            <person name="Gautier V."/>
            <person name="Ament-Velasquez S.L."/>
            <person name="Kruys A."/>
            <person name="Hutchinson M.I."/>
            <person name="Powell A.J."/>
            <person name="Barry K."/>
            <person name="Miller A.N."/>
            <person name="Grigoriev I.V."/>
            <person name="Debuchy R."/>
            <person name="Gladieux P."/>
            <person name="Thoren M.H."/>
            <person name="Johannesson H."/>
        </authorList>
    </citation>
    <scope>NUCLEOTIDE SEQUENCE</scope>
    <source>
        <strain evidence="1">CBS 731.68</strain>
    </source>
</reference>
<dbReference type="RefSeq" id="XP_062646025.1">
    <property type="nucleotide sequence ID" value="XM_062793214.1"/>
</dbReference>
<organism evidence="1 2">
    <name type="scientific">Parathielavia appendiculata</name>
    <dbReference type="NCBI Taxonomy" id="2587402"/>
    <lineage>
        <taxon>Eukaryota</taxon>
        <taxon>Fungi</taxon>
        <taxon>Dikarya</taxon>
        <taxon>Ascomycota</taxon>
        <taxon>Pezizomycotina</taxon>
        <taxon>Sordariomycetes</taxon>
        <taxon>Sordariomycetidae</taxon>
        <taxon>Sordariales</taxon>
        <taxon>Chaetomiaceae</taxon>
        <taxon>Parathielavia</taxon>
    </lineage>
</organism>
<gene>
    <name evidence="1" type="ORF">N657DRAFT_646935</name>
</gene>
<dbReference type="Proteomes" id="UP001302602">
    <property type="component" value="Unassembled WGS sequence"/>
</dbReference>
<evidence type="ECO:0000313" key="2">
    <source>
        <dbReference type="Proteomes" id="UP001302602"/>
    </source>
</evidence>
<protein>
    <submittedName>
        <fullName evidence="1">Uncharacterized protein</fullName>
    </submittedName>
</protein>
<proteinExistence type="predicted"/>
<reference evidence="1" key="1">
    <citation type="journal article" date="2023" name="Mol. Phylogenet. Evol.">
        <title>Genome-scale phylogeny and comparative genomics of the fungal order Sordariales.</title>
        <authorList>
            <person name="Hensen N."/>
            <person name="Bonometti L."/>
            <person name="Westerberg I."/>
            <person name="Brannstrom I.O."/>
            <person name="Guillou S."/>
            <person name="Cros-Aarteil S."/>
            <person name="Calhoun S."/>
            <person name="Haridas S."/>
            <person name="Kuo A."/>
            <person name="Mondo S."/>
            <person name="Pangilinan J."/>
            <person name="Riley R."/>
            <person name="LaButti K."/>
            <person name="Andreopoulos B."/>
            <person name="Lipzen A."/>
            <person name="Chen C."/>
            <person name="Yan M."/>
            <person name="Daum C."/>
            <person name="Ng V."/>
            <person name="Clum A."/>
            <person name="Steindorff A."/>
            <person name="Ohm R.A."/>
            <person name="Martin F."/>
            <person name="Silar P."/>
            <person name="Natvig D.O."/>
            <person name="Lalanne C."/>
            <person name="Gautier V."/>
            <person name="Ament-Velasquez S.L."/>
            <person name="Kruys A."/>
            <person name="Hutchinson M.I."/>
            <person name="Powell A.J."/>
            <person name="Barry K."/>
            <person name="Miller A.N."/>
            <person name="Grigoriev I.V."/>
            <person name="Debuchy R."/>
            <person name="Gladieux P."/>
            <person name="Hiltunen Thoren M."/>
            <person name="Johannesson H."/>
        </authorList>
    </citation>
    <scope>NUCLEOTIDE SEQUENCE</scope>
    <source>
        <strain evidence="1">CBS 731.68</strain>
    </source>
</reference>
<dbReference type="AlphaFoldDB" id="A0AAN6TX32"/>
<accession>A0AAN6TX32</accession>
<name>A0AAN6TX32_9PEZI</name>
<dbReference type="EMBL" id="MU853231">
    <property type="protein sequence ID" value="KAK4122254.1"/>
    <property type="molecule type" value="Genomic_DNA"/>
</dbReference>
<comment type="caution">
    <text evidence="1">The sequence shown here is derived from an EMBL/GenBank/DDBJ whole genome shotgun (WGS) entry which is preliminary data.</text>
</comment>
<sequence>MSLPEPLSKSLKWDHCVTPSKEGPWFELSSRTRSCAHEPHTVTTRDTRHPIFHNGVDQLSLIHPGSPKTM</sequence>